<dbReference type="AlphaFoldDB" id="A0A839ZUY2"/>
<evidence type="ECO:0000313" key="5">
    <source>
        <dbReference type="EMBL" id="MBB3890096.1"/>
    </source>
</evidence>
<dbReference type="SUPFAM" id="SSF56042">
    <property type="entry name" value="PurM C-terminal domain-like"/>
    <property type="match status" value="1"/>
</dbReference>
<keyword evidence="2" id="KW-0479">Metal-binding</keyword>
<dbReference type="InterPro" id="IPR010918">
    <property type="entry name" value="PurM-like_C_dom"/>
</dbReference>
<evidence type="ECO:0000259" key="3">
    <source>
        <dbReference type="Pfam" id="PF00586"/>
    </source>
</evidence>
<dbReference type="Proteomes" id="UP000530564">
    <property type="component" value="Unassembled WGS sequence"/>
</dbReference>
<dbReference type="EC" id="2.7.4.16" evidence="2"/>
<comment type="caution">
    <text evidence="5">The sequence shown here is derived from an EMBL/GenBank/DDBJ whole genome shotgun (WGS) entry which is preliminary data.</text>
</comment>
<dbReference type="SUPFAM" id="SSF55326">
    <property type="entry name" value="PurM N-terminal domain-like"/>
    <property type="match status" value="1"/>
</dbReference>
<feature type="binding site" evidence="2">
    <location>
        <position position="157"/>
    </location>
    <ligand>
        <name>ATP</name>
        <dbReference type="ChEBI" id="CHEBI:30616"/>
    </ligand>
</feature>
<dbReference type="GO" id="GO:0005524">
    <property type="term" value="F:ATP binding"/>
    <property type="evidence" value="ECO:0007669"/>
    <property type="project" value="UniProtKB-UniRule"/>
</dbReference>
<feature type="binding site" evidence="2">
    <location>
        <position position="274"/>
    </location>
    <ligand>
        <name>substrate</name>
    </ligand>
</feature>
<feature type="binding site" evidence="2">
    <location>
        <position position="317"/>
    </location>
    <ligand>
        <name>substrate</name>
    </ligand>
</feature>
<evidence type="ECO:0000256" key="2">
    <source>
        <dbReference type="HAMAP-Rule" id="MF_02128"/>
    </source>
</evidence>
<dbReference type="InterPro" id="IPR036921">
    <property type="entry name" value="PurM-like_N_sf"/>
</dbReference>
<feature type="binding site" evidence="2">
    <location>
        <begin position="130"/>
        <end position="131"/>
    </location>
    <ligand>
        <name>ATP</name>
        <dbReference type="ChEBI" id="CHEBI:30616"/>
    </ligand>
</feature>
<feature type="binding site" evidence="2">
    <location>
        <position position="53"/>
    </location>
    <ligand>
        <name>Mg(2+)</name>
        <dbReference type="ChEBI" id="CHEBI:18420"/>
        <label>4</label>
    </ligand>
</feature>
<feature type="binding site" evidence="2">
    <location>
        <position position="38"/>
    </location>
    <ligand>
        <name>Mg(2+)</name>
        <dbReference type="ChEBI" id="CHEBI:18420"/>
        <label>3</label>
    </ligand>
</feature>
<keyword evidence="2" id="KW-0067">ATP-binding</keyword>
<dbReference type="GO" id="GO:0009229">
    <property type="term" value="P:thiamine diphosphate biosynthetic process"/>
    <property type="evidence" value="ECO:0007669"/>
    <property type="project" value="UniProtKB-UniRule"/>
</dbReference>
<feature type="binding site" evidence="2">
    <location>
        <position position="55"/>
    </location>
    <ligand>
        <name>Mg(2+)</name>
        <dbReference type="ChEBI" id="CHEBI:18420"/>
        <label>2</label>
    </ligand>
</feature>
<feature type="binding site" evidence="2">
    <location>
        <position position="62"/>
    </location>
    <ligand>
        <name>substrate</name>
    </ligand>
</feature>
<dbReference type="PIRSF" id="PIRSF005303">
    <property type="entry name" value="Thiam_monoph_kin"/>
    <property type="match status" value="1"/>
</dbReference>
<keyword evidence="2 5" id="KW-0808">Transferase</keyword>
<dbReference type="Gene3D" id="3.90.650.10">
    <property type="entry name" value="PurM-like C-terminal domain"/>
    <property type="match status" value="1"/>
</dbReference>
<comment type="catalytic activity">
    <reaction evidence="2">
        <text>thiamine phosphate + ATP = thiamine diphosphate + ADP</text>
        <dbReference type="Rhea" id="RHEA:15913"/>
        <dbReference type="ChEBI" id="CHEBI:30616"/>
        <dbReference type="ChEBI" id="CHEBI:37575"/>
        <dbReference type="ChEBI" id="CHEBI:58937"/>
        <dbReference type="ChEBI" id="CHEBI:456216"/>
        <dbReference type="EC" id="2.7.4.16"/>
    </reaction>
</comment>
<evidence type="ECO:0000256" key="1">
    <source>
        <dbReference type="ARBA" id="ARBA00022977"/>
    </source>
</evidence>
<feature type="domain" description="PurM-like N-terminal" evidence="3">
    <location>
        <begin position="37"/>
        <end position="149"/>
    </location>
</feature>
<dbReference type="PANTHER" id="PTHR30270:SF0">
    <property type="entry name" value="THIAMINE-MONOPHOSPHATE KINASE"/>
    <property type="match status" value="1"/>
</dbReference>
<dbReference type="GO" id="GO:0009228">
    <property type="term" value="P:thiamine biosynthetic process"/>
    <property type="evidence" value="ECO:0007669"/>
    <property type="project" value="UniProtKB-KW"/>
</dbReference>
<feature type="binding site" evidence="2">
    <location>
        <position position="221"/>
    </location>
    <ligand>
        <name>ATP</name>
        <dbReference type="ChEBI" id="CHEBI:30616"/>
    </ligand>
</feature>
<feature type="domain" description="PurM-like C-terminal" evidence="4">
    <location>
        <begin position="161"/>
        <end position="302"/>
    </location>
</feature>
<dbReference type="EMBL" id="JACIDK010000001">
    <property type="protein sequence ID" value="MBB3890096.1"/>
    <property type="molecule type" value="Genomic_DNA"/>
</dbReference>
<dbReference type="HAMAP" id="MF_02128">
    <property type="entry name" value="TMP_kinase"/>
    <property type="match status" value="1"/>
</dbReference>
<dbReference type="InterPro" id="IPR036676">
    <property type="entry name" value="PurM-like_C_sf"/>
</dbReference>
<accession>A0A839ZUY2</accession>
<dbReference type="InterPro" id="IPR006283">
    <property type="entry name" value="ThiL-like"/>
</dbReference>
<evidence type="ECO:0000313" key="6">
    <source>
        <dbReference type="Proteomes" id="UP000530564"/>
    </source>
</evidence>
<feature type="binding site" evidence="2">
    <location>
        <position position="222"/>
    </location>
    <ligand>
        <name>Mg(2+)</name>
        <dbReference type="ChEBI" id="CHEBI:18420"/>
        <label>5</label>
    </ligand>
</feature>
<comment type="miscellaneous">
    <text evidence="2">Reaction mechanism of ThiL seems to utilize a direct, inline transfer of the gamma-phosphate of ATP to TMP rather than a phosphorylated enzyme intermediate.</text>
</comment>
<evidence type="ECO:0000259" key="4">
    <source>
        <dbReference type="Pfam" id="PF02769"/>
    </source>
</evidence>
<feature type="binding site" evidence="2">
    <location>
        <position position="131"/>
    </location>
    <ligand>
        <name>Mg(2+)</name>
        <dbReference type="ChEBI" id="CHEBI:18420"/>
        <label>1</label>
    </ligand>
</feature>
<feature type="binding site" evidence="2">
    <location>
        <position position="38"/>
    </location>
    <ligand>
        <name>Mg(2+)</name>
        <dbReference type="ChEBI" id="CHEBI:18420"/>
        <label>4</label>
    </ligand>
</feature>
<comment type="caution">
    <text evidence="2">Lacks conserved residue(s) required for the propagation of feature annotation.</text>
</comment>
<name>A0A839ZUY2_9CAUL</name>
<keyword evidence="2" id="KW-0547">Nucleotide-binding</keyword>
<dbReference type="Pfam" id="PF02769">
    <property type="entry name" value="AIRS_C"/>
    <property type="match status" value="1"/>
</dbReference>
<comment type="pathway">
    <text evidence="2">Cofactor biosynthesis; thiamine diphosphate biosynthesis; thiamine diphosphate from thiamine phosphate: step 1/1.</text>
</comment>
<keyword evidence="1 2" id="KW-0784">Thiamine biosynthesis</keyword>
<comment type="function">
    <text evidence="2">Catalyzes the ATP-dependent phosphorylation of thiamine-monophosphate (TMP) to form thiamine-pyrophosphate (TPP), the active form of vitamin B1.</text>
</comment>
<sequence>MSAADKPPEDLPDEFGQIARLYRPLTRGVPEAFDLLDDAAAIPSRAGHDLVVTKDAMVEGVHFLAAEAPDIVARRLLRVNLSDLAAKGAEPYGYFLATAWPSSYGWAERQRFASGLREDGEAFGLALLGGDTVSTPGPLNVSLTMLGWVPAGRMIPRRGARPGDLLMVSGPIGDGWLGLAAARGEIDDPNGYLTARFRLPTPRLDVRDALRAGASAAADVSDGLVADAGHIARASGVRLRLRLDALPLSPAAADWLGAQPDRTTALVLLACGGDDYEVVCTGASPIVGFTVIGEVVEGQGVEPTCEGRIVETGAGGWRHR</sequence>
<gene>
    <name evidence="2" type="primary">thiL</name>
    <name evidence="5" type="ORF">GGQ61_000793</name>
</gene>
<dbReference type="GO" id="GO:0009030">
    <property type="term" value="F:thiamine-phosphate kinase activity"/>
    <property type="evidence" value="ECO:0007669"/>
    <property type="project" value="UniProtKB-UniRule"/>
</dbReference>
<dbReference type="UniPathway" id="UPA00060">
    <property type="reaction ID" value="UER00142"/>
</dbReference>
<organism evidence="5 6">
    <name type="scientific">Phenylobacterium haematophilum</name>
    <dbReference type="NCBI Taxonomy" id="98513"/>
    <lineage>
        <taxon>Bacteria</taxon>
        <taxon>Pseudomonadati</taxon>
        <taxon>Pseudomonadota</taxon>
        <taxon>Alphaproteobacteria</taxon>
        <taxon>Caulobacterales</taxon>
        <taxon>Caulobacteraceae</taxon>
        <taxon>Phenylobacterium</taxon>
    </lineage>
</organism>
<feature type="binding site" evidence="2">
    <location>
        <position position="83"/>
    </location>
    <ligand>
        <name>Mg(2+)</name>
        <dbReference type="ChEBI" id="CHEBI:18420"/>
        <label>3</label>
    </ligand>
</feature>
<dbReference type="Gene3D" id="3.30.1330.10">
    <property type="entry name" value="PurM-like, N-terminal domain"/>
    <property type="match status" value="1"/>
</dbReference>
<feature type="binding site" evidence="2">
    <location>
        <position position="219"/>
    </location>
    <ligand>
        <name>Mg(2+)</name>
        <dbReference type="ChEBI" id="CHEBI:18420"/>
        <label>3</label>
    </ligand>
</feature>
<keyword evidence="6" id="KW-1185">Reference proteome</keyword>
<comment type="similarity">
    <text evidence="2">Belongs to the thiamine-monophosphate kinase family.</text>
</comment>
<dbReference type="Pfam" id="PF00586">
    <property type="entry name" value="AIRS"/>
    <property type="match status" value="1"/>
</dbReference>
<feature type="binding site" evidence="2">
    <location>
        <position position="55"/>
    </location>
    <ligand>
        <name>Mg(2+)</name>
        <dbReference type="ChEBI" id="CHEBI:18420"/>
        <label>1</label>
    </ligand>
</feature>
<dbReference type="GO" id="GO:0000287">
    <property type="term" value="F:magnesium ion binding"/>
    <property type="evidence" value="ECO:0007669"/>
    <property type="project" value="UniProtKB-UniRule"/>
</dbReference>
<feature type="binding site" evidence="2">
    <location>
        <position position="83"/>
    </location>
    <ligand>
        <name>Mg(2+)</name>
        <dbReference type="ChEBI" id="CHEBI:18420"/>
        <label>4</label>
    </ligand>
</feature>
<dbReference type="NCBIfam" id="TIGR01379">
    <property type="entry name" value="thiL"/>
    <property type="match status" value="1"/>
</dbReference>
<dbReference type="CDD" id="cd02194">
    <property type="entry name" value="ThiL"/>
    <property type="match status" value="1"/>
</dbReference>
<keyword evidence="2 5" id="KW-0418">Kinase</keyword>
<dbReference type="PANTHER" id="PTHR30270">
    <property type="entry name" value="THIAMINE-MONOPHOSPHATE KINASE"/>
    <property type="match status" value="1"/>
</dbReference>
<protein>
    <recommendedName>
        <fullName evidence="2">Thiamine-monophosphate kinase</fullName>
        <shortName evidence="2">TMP kinase</shortName>
        <shortName evidence="2">Thiamine-phosphate kinase</shortName>
        <ecNumber evidence="2">2.7.4.16</ecNumber>
    </recommendedName>
</protein>
<feature type="binding site" evidence="2">
    <location>
        <position position="83"/>
    </location>
    <ligand>
        <name>Mg(2+)</name>
        <dbReference type="ChEBI" id="CHEBI:18420"/>
        <label>2</label>
    </ligand>
</feature>
<dbReference type="InterPro" id="IPR016188">
    <property type="entry name" value="PurM-like_N"/>
</dbReference>
<reference evidence="5 6" key="1">
    <citation type="submission" date="2020-08" db="EMBL/GenBank/DDBJ databases">
        <title>Genomic Encyclopedia of Type Strains, Phase IV (KMG-IV): sequencing the most valuable type-strain genomes for metagenomic binning, comparative biology and taxonomic classification.</title>
        <authorList>
            <person name="Goeker M."/>
        </authorList>
    </citation>
    <scope>NUCLEOTIDE SEQUENCE [LARGE SCALE GENOMIC DNA]</scope>
    <source>
        <strain evidence="5 6">DSM 21793</strain>
    </source>
</reference>
<keyword evidence="2" id="KW-0460">Magnesium</keyword>
<proteinExistence type="inferred from homology"/>